<dbReference type="Pfam" id="PF00754">
    <property type="entry name" value="F5_F8_type_C"/>
    <property type="match status" value="2"/>
</dbReference>
<comment type="caution">
    <text evidence="2">The sequence shown here is derived from an EMBL/GenBank/DDBJ whole genome shotgun (WGS) entry which is preliminary data.</text>
</comment>
<dbReference type="AlphaFoldDB" id="A0AAW9NTU3"/>
<proteinExistence type="predicted"/>
<keyword evidence="3" id="KW-1185">Reference proteome</keyword>
<dbReference type="Gene3D" id="2.60.120.260">
    <property type="entry name" value="Galactose-binding domain-like"/>
    <property type="match status" value="2"/>
</dbReference>
<evidence type="ECO:0000313" key="2">
    <source>
        <dbReference type="EMBL" id="MEC1179204.1"/>
    </source>
</evidence>
<dbReference type="InterPro" id="IPR008979">
    <property type="entry name" value="Galactose-bd-like_sf"/>
</dbReference>
<dbReference type="PANTHER" id="PTHR24543">
    <property type="entry name" value="MULTICOPPER OXIDASE-RELATED"/>
    <property type="match status" value="1"/>
</dbReference>
<dbReference type="RefSeq" id="WP_326123699.1">
    <property type="nucleotide sequence ID" value="NZ_JARSFG010000016.1"/>
</dbReference>
<evidence type="ECO:0000259" key="1">
    <source>
        <dbReference type="PROSITE" id="PS50022"/>
    </source>
</evidence>
<evidence type="ECO:0000313" key="3">
    <source>
        <dbReference type="Proteomes" id="UP001344888"/>
    </source>
</evidence>
<dbReference type="Proteomes" id="UP001344888">
    <property type="component" value="Unassembled WGS sequence"/>
</dbReference>
<sequence length="404" mass="45831">MGKITWYDLKMTSNTTPYPLVASASALHNNNSTAWGAFNGLPSGQWITPDNVGIGSWIQIYLGEETKVNSIQINPRNDNFFYQNPYKFKIQYSTDGNTWTDSEIIESHKFRDRDDIFRARLNSDMKARYFRLYVTELFAGNNNISIGRIVYGYENANRLALKNPTTSQYYSLSENTLIHLPNNSPKNMILHGIEQEKAIQLDVPFTKHNYVNESPVDNVNGTVFTQNIGKINTLNIREIKEDNFEPIYTWHETNMTSNTTPAPLIASASSEFSSTLASWKAFNGTVTNSEDAWCTLSGQAKNSHITLDFGENKDVSVFSITPRFSAQLNQTPKAFDLQMSNDNQTFTTVKSYNYTSWIAQTAVAFNLDEKVEGRFFRVFIRENMGNANFTGIADIKFGIKKEVN</sequence>
<dbReference type="SUPFAM" id="SSF49785">
    <property type="entry name" value="Galactose-binding domain-like"/>
    <property type="match status" value="2"/>
</dbReference>
<dbReference type="EMBL" id="JARSFG010000016">
    <property type="protein sequence ID" value="MEC1179204.1"/>
    <property type="molecule type" value="Genomic_DNA"/>
</dbReference>
<protein>
    <submittedName>
        <fullName evidence="2">Discoidin domain-containing protein</fullName>
    </submittedName>
</protein>
<feature type="domain" description="F5/8 type C" evidence="1">
    <location>
        <begin position="4"/>
        <end position="153"/>
    </location>
</feature>
<organism evidence="2 3">
    <name type="scientific">Metasolibacillus meyeri</name>
    <dbReference type="NCBI Taxonomy" id="1071052"/>
    <lineage>
        <taxon>Bacteria</taxon>
        <taxon>Bacillati</taxon>
        <taxon>Bacillota</taxon>
        <taxon>Bacilli</taxon>
        <taxon>Bacillales</taxon>
        <taxon>Caryophanaceae</taxon>
        <taxon>Metasolibacillus</taxon>
    </lineage>
</organism>
<reference evidence="2 3" key="1">
    <citation type="submission" date="2023-03" db="EMBL/GenBank/DDBJ databases">
        <title>Bacillus Genome Sequencing.</title>
        <authorList>
            <person name="Dunlap C."/>
        </authorList>
    </citation>
    <scope>NUCLEOTIDE SEQUENCE [LARGE SCALE GENOMIC DNA]</scope>
    <source>
        <strain evidence="2 3">B-59205</strain>
    </source>
</reference>
<dbReference type="InterPro" id="IPR000421">
    <property type="entry name" value="FA58C"/>
</dbReference>
<dbReference type="PROSITE" id="PS50022">
    <property type="entry name" value="FA58C_3"/>
    <property type="match status" value="2"/>
</dbReference>
<name>A0AAW9NTU3_9BACL</name>
<feature type="domain" description="F5/8 type C" evidence="1">
    <location>
        <begin position="248"/>
        <end position="378"/>
    </location>
</feature>
<accession>A0AAW9NTU3</accession>
<gene>
    <name evidence="2" type="ORF">P9B03_11975</name>
</gene>